<proteinExistence type="predicted"/>
<evidence type="ECO:0000259" key="1">
    <source>
        <dbReference type="Pfam" id="PF19141"/>
    </source>
</evidence>
<dbReference type="InterPro" id="IPR043862">
    <property type="entry name" value="DUF5824"/>
</dbReference>
<sequence>MYSPKKYFKGLSKKKKTLRAKEIKKFGSMSWKNKKAYVGFKTDKGVKTKTSSYSEKWNKLSPKAKSIDERAKATGVPKHLLQECYNRGMAAWRTGHRPGASQQAWGYARVSSFLVCGKTHYTTDADLVRKARATKGGKKWFSRCKQKGGYSATQKNKKYLSMFKKGKSIGFTMRSSLKAKGLIPRANGTYKVSDKYR</sequence>
<dbReference type="EMBL" id="MN740165">
    <property type="protein sequence ID" value="QHT91555.1"/>
    <property type="molecule type" value="Genomic_DNA"/>
</dbReference>
<protein>
    <recommendedName>
        <fullName evidence="1">DUF5824 domain-containing protein</fullName>
    </recommendedName>
</protein>
<feature type="domain" description="DUF5824" evidence="1">
    <location>
        <begin position="4"/>
        <end position="126"/>
    </location>
</feature>
<organism evidence="2">
    <name type="scientific">viral metagenome</name>
    <dbReference type="NCBI Taxonomy" id="1070528"/>
    <lineage>
        <taxon>unclassified sequences</taxon>
        <taxon>metagenomes</taxon>
        <taxon>organismal metagenomes</taxon>
    </lineage>
</organism>
<accession>A0A6C0IG96</accession>
<name>A0A6C0IG96_9ZZZZ</name>
<evidence type="ECO:0000313" key="2">
    <source>
        <dbReference type="EMBL" id="QHT91555.1"/>
    </source>
</evidence>
<dbReference type="AlphaFoldDB" id="A0A6C0IG96"/>
<dbReference type="Pfam" id="PF19141">
    <property type="entry name" value="DUF5824"/>
    <property type="match status" value="1"/>
</dbReference>
<reference evidence="2" key="1">
    <citation type="journal article" date="2020" name="Nature">
        <title>Giant virus diversity and host interactions through global metagenomics.</title>
        <authorList>
            <person name="Schulz F."/>
            <person name="Roux S."/>
            <person name="Paez-Espino D."/>
            <person name="Jungbluth S."/>
            <person name="Walsh D.A."/>
            <person name="Denef V.J."/>
            <person name="McMahon K.D."/>
            <person name="Konstantinidis K.T."/>
            <person name="Eloe-Fadrosh E.A."/>
            <person name="Kyrpides N.C."/>
            <person name="Woyke T."/>
        </authorList>
    </citation>
    <scope>NUCLEOTIDE SEQUENCE</scope>
    <source>
        <strain evidence="2">GVMAG-M-3300023184-77</strain>
    </source>
</reference>